<dbReference type="EMBL" id="LR798378">
    <property type="protein sequence ID" value="CAB5227661.1"/>
    <property type="molecule type" value="Genomic_DNA"/>
</dbReference>
<evidence type="ECO:0000259" key="2">
    <source>
        <dbReference type="Pfam" id="PF00210"/>
    </source>
</evidence>
<dbReference type="EMBL" id="LR797021">
    <property type="protein sequence ID" value="CAB4182135.1"/>
    <property type="molecule type" value="Genomic_DNA"/>
</dbReference>
<evidence type="ECO:0000313" key="7">
    <source>
        <dbReference type="EMBL" id="CAB4211127.1"/>
    </source>
</evidence>
<dbReference type="EMBL" id="LR797518">
    <property type="protein sequence ID" value="CAB4222484.1"/>
    <property type="molecule type" value="Genomic_DNA"/>
</dbReference>
<evidence type="ECO:0000313" key="4">
    <source>
        <dbReference type="EMBL" id="CAB4176978.1"/>
    </source>
</evidence>
<evidence type="ECO:0000256" key="1">
    <source>
        <dbReference type="ARBA" id="ARBA00009497"/>
    </source>
</evidence>
<feature type="domain" description="Ferritin/DPS" evidence="2">
    <location>
        <begin position="4"/>
        <end position="141"/>
    </location>
</feature>
<evidence type="ECO:0000313" key="9">
    <source>
        <dbReference type="EMBL" id="CAB5227661.1"/>
    </source>
</evidence>
<sequence>MLVDKLKVVLANTFTMYMKTHGYHWNVIGSDFPQYHDFFGDLYAEVHGAVDDIAEQLRQINSFAPGSLQRMKELSELEEDDLVPNAAKMVVNLIAANDKVLLSLVECYEMAEEAKEYGLSNFLQDRITAHKKHGWMLKATAGQKS</sequence>
<dbReference type="InterPro" id="IPR012347">
    <property type="entry name" value="Ferritin-like"/>
</dbReference>
<dbReference type="EMBL" id="LR796860">
    <property type="protein sequence ID" value="CAB4170294.1"/>
    <property type="molecule type" value="Genomic_DNA"/>
</dbReference>
<accession>A0A6J5PS31</accession>
<evidence type="ECO:0000313" key="6">
    <source>
        <dbReference type="EMBL" id="CAB4190774.1"/>
    </source>
</evidence>
<dbReference type="EMBL" id="LR797369">
    <property type="protein sequence ID" value="CAB4211127.1"/>
    <property type="molecule type" value="Genomic_DNA"/>
</dbReference>
<name>A0A6J5PS31_9CAUD</name>
<dbReference type="CDD" id="cd01043">
    <property type="entry name" value="DPS"/>
    <property type="match status" value="1"/>
</dbReference>
<dbReference type="PIRSF" id="PIRSF005900">
    <property type="entry name" value="Dps"/>
    <property type="match status" value="1"/>
</dbReference>
<dbReference type="PRINTS" id="PR01346">
    <property type="entry name" value="HELNAPAPROT"/>
</dbReference>
<keyword evidence="3" id="KW-0238">DNA-binding</keyword>
<comment type="similarity">
    <text evidence="1">Belongs to the Dps family.</text>
</comment>
<dbReference type="InterPro" id="IPR002177">
    <property type="entry name" value="DPS_DNA-bd"/>
</dbReference>
<proteinExistence type="inferred from homology"/>
<gene>
    <name evidence="5" type="ORF">UFOVP1065_149</name>
    <name evidence="6" type="ORF">UFOVP1198_118</name>
    <name evidence="7" type="ORF">UFOVP1418_110</name>
    <name evidence="9" type="ORF">UFOVP1524_40</name>
    <name evidence="8" type="ORF">UFOVP1651_40</name>
    <name evidence="3" type="ORF">UFOVP908_18</name>
    <name evidence="4" type="ORF">UFOVP990_118</name>
</gene>
<dbReference type="GO" id="GO:0008199">
    <property type="term" value="F:ferric iron binding"/>
    <property type="evidence" value="ECO:0007669"/>
    <property type="project" value="InterPro"/>
</dbReference>
<protein>
    <submittedName>
        <fullName evidence="3">Dps DNA-binding ferritin-like protein (Oxidative damage protectant)</fullName>
    </submittedName>
</protein>
<organism evidence="3">
    <name type="scientific">uncultured Caudovirales phage</name>
    <dbReference type="NCBI Taxonomy" id="2100421"/>
    <lineage>
        <taxon>Viruses</taxon>
        <taxon>Duplodnaviria</taxon>
        <taxon>Heunggongvirae</taxon>
        <taxon>Uroviricota</taxon>
        <taxon>Caudoviricetes</taxon>
        <taxon>Peduoviridae</taxon>
        <taxon>Maltschvirus</taxon>
        <taxon>Maltschvirus maltsch</taxon>
    </lineage>
</organism>
<dbReference type="PANTHER" id="PTHR42932">
    <property type="entry name" value="GENERAL STRESS PROTEIN 20U"/>
    <property type="match status" value="1"/>
</dbReference>
<dbReference type="PANTHER" id="PTHR42932:SF3">
    <property type="entry name" value="DNA PROTECTION DURING STARVATION PROTEIN"/>
    <property type="match status" value="1"/>
</dbReference>
<evidence type="ECO:0000313" key="5">
    <source>
        <dbReference type="EMBL" id="CAB4182135.1"/>
    </source>
</evidence>
<dbReference type="EMBL" id="LR796945">
    <property type="protein sequence ID" value="CAB4176978.1"/>
    <property type="molecule type" value="Genomic_DNA"/>
</dbReference>
<dbReference type="Gene3D" id="1.20.1260.10">
    <property type="match status" value="1"/>
</dbReference>
<dbReference type="EMBL" id="LR797157">
    <property type="protein sequence ID" value="CAB4190774.1"/>
    <property type="molecule type" value="Genomic_DNA"/>
</dbReference>
<dbReference type="GO" id="GO:0003677">
    <property type="term" value="F:DNA binding"/>
    <property type="evidence" value="ECO:0007669"/>
    <property type="project" value="UniProtKB-KW"/>
</dbReference>
<dbReference type="SUPFAM" id="SSF47240">
    <property type="entry name" value="Ferritin-like"/>
    <property type="match status" value="1"/>
</dbReference>
<evidence type="ECO:0000313" key="8">
    <source>
        <dbReference type="EMBL" id="CAB4222484.1"/>
    </source>
</evidence>
<reference evidence="3" key="1">
    <citation type="submission" date="2020-05" db="EMBL/GenBank/DDBJ databases">
        <authorList>
            <person name="Chiriac C."/>
            <person name="Salcher M."/>
            <person name="Ghai R."/>
            <person name="Kavagutti S V."/>
        </authorList>
    </citation>
    <scope>NUCLEOTIDE SEQUENCE</scope>
</reference>
<dbReference type="Pfam" id="PF00210">
    <property type="entry name" value="Ferritin"/>
    <property type="match status" value="1"/>
</dbReference>
<dbReference type="InterPro" id="IPR009078">
    <property type="entry name" value="Ferritin-like_SF"/>
</dbReference>
<dbReference type="InterPro" id="IPR008331">
    <property type="entry name" value="Ferritin_DPS_dom"/>
</dbReference>
<evidence type="ECO:0000313" key="3">
    <source>
        <dbReference type="EMBL" id="CAB4170294.1"/>
    </source>
</evidence>